<protein>
    <recommendedName>
        <fullName evidence="1">Heterokaryon incompatibility domain-containing protein</fullName>
    </recommendedName>
</protein>
<name>Q0CK83_ASPTN</name>
<dbReference type="InterPro" id="IPR010730">
    <property type="entry name" value="HET"/>
</dbReference>
<dbReference type="VEuPathDB" id="FungiDB:ATEG_05901"/>
<dbReference type="HOGENOM" id="CLU_336173_0_0_1"/>
<dbReference type="OrthoDB" id="2157530at2759"/>
<evidence type="ECO:0000259" key="1">
    <source>
        <dbReference type="Pfam" id="PF06985"/>
    </source>
</evidence>
<dbReference type="STRING" id="341663.Q0CK83"/>
<dbReference type="GeneID" id="4321835"/>
<gene>
    <name evidence="2" type="ORF">ATEG_05901</name>
</gene>
<dbReference type="EMBL" id="CH476601">
    <property type="protein sequence ID" value="EAU33662.1"/>
    <property type="molecule type" value="Genomic_DNA"/>
</dbReference>
<proteinExistence type="predicted"/>
<dbReference type="Proteomes" id="UP000007963">
    <property type="component" value="Unassembled WGS sequence"/>
</dbReference>
<dbReference type="PANTHER" id="PTHR24148:SF64">
    <property type="entry name" value="HETEROKARYON INCOMPATIBILITY DOMAIN-CONTAINING PROTEIN"/>
    <property type="match status" value="1"/>
</dbReference>
<evidence type="ECO:0000313" key="2">
    <source>
        <dbReference type="EMBL" id="EAU33662.1"/>
    </source>
</evidence>
<organism evidence="2 3">
    <name type="scientific">Aspergillus terreus (strain NIH 2624 / FGSC A1156)</name>
    <dbReference type="NCBI Taxonomy" id="341663"/>
    <lineage>
        <taxon>Eukaryota</taxon>
        <taxon>Fungi</taxon>
        <taxon>Dikarya</taxon>
        <taxon>Ascomycota</taxon>
        <taxon>Pezizomycotina</taxon>
        <taxon>Eurotiomycetes</taxon>
        <taxon>Eurotiomycetidae</taxon>
        <taxon>Eurotiales</taxon>
        <taxon>Aspergillaceae</taxon>
        <taxon>Aspergillus</taxon>
        <taxon>Aspergillus subgen. Circumdati</taxon>
    </lineage>
</organism>
<reference evidence="3" key="1">
    <citation type="submission" date="2005-09" db="EMBL/GenBank/DDBJ databases">
        <title>Annotation of the Aspergillus terreus NIH2624 genome.</title>
        <authorList>
            <person name="Birren B.W."/>
            <person name="Lander E.S."/>
            <person name="Galagan J.E."/>
            <person name="Nusbaum C."/>
            <person name="Devon K."/>
            <person name="Henn M."/>
            <person name="Ma L.-J."/>
            <person name="Jaffe D.B."/>
            <person name="Butler J."/>
            <person name="Alvarez P."/>
            <person name="Gnerre S."/>
            <person name="Grabherr M."/>
            <person name="Kleber M."/>
            <person name="Mauceli E.W."/>
            <person name="Brockman W."/>
            <person name="Rounsley S."/>
            <person name="Young S.K."/>
            <person name="LaButti K."/>
            <person name="Pushparaj V."/>
            <person name="DeCaprio D."/>
            <person name="Crawford M."/>
            <person name="Koehrsen M."/>
            <person name="Engels R."/>
            <person name="Montgomery P."/>
            <person name="Pearson M."/>
            <person name="Howarth C."/>
            <person name="Larson L."/>
            <person name="Luoma S."/>
            <person name="White J."/>
            <person name="Alvarado L."/>
            <person name="Kodira C.D."/>
            <person name="Zeng Q."/>
            <person name="Oleary S."/>
            <person name="Yandava C."/>
            <person name="Denning D.W."/>
            <person name="Nierman W.C."/>
            <person name="Milne T."/>
            <person name="Madden K."/>
        </authorList>
    </citation>
    <scope>NUCLEOTIDE SEQUENCE [LARGE SCALE GENOMIC DNA]</scope>
    <source>
        <strain evidence="3">NIH 2624 / FGSC A1156</strain>
    </source>
</reference>
<dbReference type="AlphaFoldDB" id="Q0CK83"/>
<dbReference type="OMA" id="YLWADCV"/>
<dbReference type="Pfam" id="PF06985">
    <property type="entry name" value="HET"/>
    <property type="match status" value="1"/>
</dbReference>
<dbReference type="InterPro" id="IPR052895">
    <property type="entry name" value="HetReg/Transcr_Mod"/>
</dbReference>
<accession>Q0CK83</accession>
<sequence length="842" mass="94867">MAVVLPLRVICRDVTWVTEGTDQPHKVTKFFVDDPRKLGVKQFDIVSYLYGKKAKPWDCAPPSEDWDGLPGVNWKVNVRKSKLKEILRLMDEADIDYLWADCVCFDQENMAEKSAEVSRMYEYYKSAEKCHIIINVDDIATARDVDVGEEEEGAVEAAESDSDADEAFGAPSMIHNPVWDHQTIVDDLKFLDHILHHMVGAARATDALLTKNVINQLSDWAEAPWLFRIPQAAVKAAAVEPGILNCYATCVSHVRSLFRNLYFSRVWTFQEMVLGKNITIWGVNPEQMKCIGQFGTWMDLAIDASDKAVKLRDWIDECRKLNTTGINAILQVIQEDLLGLTFLRTQVQGINSARTDIIAGGPYWWKDNYKGICNVFSAISIWPRKCERRADIFYGLLGVFSGLFTEEEIKQLAGESQDIEPIAFAFFKQLSLKTERAWTRLAITSGSRGEWDWIPVTATPKRIRTTDIFAGVVDLGFLTQKGRVKTLAVTGLQGSPRQYITFRPQQQAKNWGFNFVFRGCNAGKKVKISTFKSEPIPLHDQTRNVTGDETGRTLAQISTILGALFDPAGDLAEYRRRMLEKLQPRWHVSDPNAKPAGWIDRCVSGTTWEDPKLGHVRAHNLSASYYLQAFRDCQSRLYNDATKDISCEVRVECGCTIVAPFYFILEAIIAVQGSFLGKISVGLDKDNRIILQDGVGLIQPGDVGRGFHIVAFEGDVHAHRDYASSCRSTKKDEEVKSKPKSWPRGRAIVRDDFTHAATDMTKDYGYIQTGGYVQEDGYVQTGGSGNLLICRNHPAVMQQQIHRLYRDSGDEINLGWAFCLIHDNNHLSCFRGIHSRVLPLAK</sequence>
<dbReference type="PANTHER" id="PTHR24148">
    <property type="entry name" value="ANKYRIN REPEAT DOMAIN-CONTAINING PROTEIN 39 HOMOLOG-RELATED"/>
    <property type="match status" value="1"/>
</dbReference>
<feature type="domain" description="Heterokaryon incompatibility" evidence="1">
    <location>
        <begin position="45"/>
        <end position="271"/>
    </location>
</feature>
<evidence type="ECO:0000313" key="3">
    <source>
        <dbReference type="Proteomes" id="UP000007963"/>
    </source>
</evidence>
<dbReference type="RefSeq" id="XP_001215079.1">
    <property type="nucleotide sequence ID" value="XM_001215079.1"/>
</dbReference>
<dbReference type="eggNOG" id="ENOG502SIYG">
    <property type="taxonomic scope" value="Eukaryota"/>
</dbReference>